<dbReference type="PROSITE" id="PS00671">
    <property type="entry name" value="D_2_HYDROXYACID_DH_3"/>
    <property type="match status" value="1"/>
</dbReference>
<evidence type="ECO:0000256" key="3">
    <source>
        <dbReference type="ARBA" id="ARBA00023027"/>
    </source>
</evidence>
<keyword evidence="2" id="KW-0560">Oxidoreductase</keyword>
<name>A0A382BLB9_9ZZZZ</name>
<evidence type="ECO:0000313" key="5">
    <source>
        <dbReference type="EMBL" id="SVB14608.1"/>
    </source>
</evidence>
<sequence length="180" mass="18924">LVIGFGRTGSRVAARAAAFDMKLYAIDPYINPDIIRRAGGTVVTDLATALPHMDVVTIHCPKTPETRNLIERTALNAMKPSGILINTARGGIVNEMDLVAALSSNQIAGAGIDVFVSEPPDIDHPLLALPNVVLSPHCAGVTRESLVQMATIAAENILDAFDGTLQSEMVANAEILLGST</sequence>
<dbReference type="PANTHER" id="PTHR42789">
    <property type="entry name" value="D-ISOMER SPECIFIC 2-HYDROXYACID DEHYDROGENASE FAMILY PROTEIN (AFU_ORTHOLOGUE AFUA_6G10090)"/>
    <property type="match status" value="1"/>
</dbReference>
<dbReference type="AlphaFoldDB" id="A0A382BLB9"/>
<keyword evidence="3" id="KW-0520">NAD</keyword>
<dbReference type="InterPro" id="IPR050857">
    <property type="entry name" value="D-2-hydroxyacid_DH"/>
</dbReference>
<dbReference type="Gene3D" id="3.40.50.720">
    <property type="entry name" value="NAD(P)-binding Rossmann-like Domain"/>
    <property type="match status" value="2"/>
</dbReference>
<dbReference type="Pfam" id="PF02826">
    <property type="entry name" value="2-Hacid_dh_C"/>
    <property type="match status" value="1"/>
</dbReference>
<dbReference type="SUPFAM" id="SSF51735">
    <property type="entry name" value="NAD(P)-binding Rossmann-fold domains"/>
    <property type="match status" value="1"/>
</dbReference>
<dbReference type="GO" id="GO:0016491">
    <property type="term" value="F:oxidoreductase activity"/>
    <property type="evidence" value="ECO:0007669"/>
    <property type="project" value="UniProtKB-KW"/>
</dbReference>
<organism evidence="5">
    <name type="scientific">marine metagenome</name>
    <dbReference type="NCBI Taxonomy" id="408172"/>
    <lineage>
        <taxon>unclassified sequences</taxon>
        <taxon>metagenomes</taxon>
        <taxon>ecological metagenomes</taxon>
    </lineage>
</organism>
<evidence type="ECO:0000256" key="2">
    <source>
        <dbReference type="ARBA" id="ARBA00023002"/>
    </source>
</evidence>
<dbReference type="InterPro" id="IPR006140">
    <property type="entry name" value="D-isomer_DH_NAD-bd"/>
</dbReference>
<comment type="similarity">
    <text evidence="1">Belongs to the D-isomer specific 2-hydroxyacid dehydrogenase family.</text>
</comment>
<dbReference type="EMBL" id="UINC01030353">
    <property type="protein sequence ID" value="SVB14608.1"/>
    <property type="molecule type" value="Genomic_DNA"/>
</dbReference>
<dbReference type="InterPro" id="IPR029753">
    <property type="entry name" value="D-isomer_DH_CS"/>
</dbReference>
<evidence type="ECO:0000259" key="4">
    <source>
        <dbReference type="Pfam" id="PF02826"/>
    </source>
</evidence>
<dbReference type="GO" id="GO:0051287">
    <property type="term" value="F:NAD binding"/>
    <property type="evidence" value="ECO:0007669"/>
    <property type="project" value="InterPro"/>
</dbReference>
<proteinExistence type="inferred from homology"/>
<reference evidence="5" key="1">
    <citation type="submission" date="2018-05" db="EMBL/GenBank/DDBJ databases">
        <authorList>
            <person name="Lanie J.A."/>
            <person name="Ng W.-L."/>
            <person name="Kazmierczak K.M."/>
            <person name="Andrzejewski T.M."/>
            <person name="Davidsen T.M."/>
            <person name="Wayne K.J."/>
            <person name="Tettelin H."/>
            <person name="Glass J.I."/>
            <person name="Rusch D."/>
            <person name="Podicherti R."/>
            <person name="Tsui H.-C.T."/>
            <person name="Winkler M.E."/>
        </authorList>
    </citation>
    <scope>NUCLEOTIDE SEQUENCE</scope>
</reference>
<feature type="non-terminal residue" evidence="5">
    <location>
        <position position="1"/>
    </location>
</feature>
<evidence type="ECO:0000256" key="1">
    <source>
        <dbReference type="ARBA" id="ARBA00005854"/>
    </source>
</evidence>
<gene>
    <name evidence="5" type="ORF">METZ01_LOCUS167462</name>
</gene>
<protein>
    <recommendedName>
        <fullName evidence="4">D-isomer specific 2-hydroxyacid dehydrogenase NAD-binding domain-containing protein</fullName>
    </recommendedName>
</protein>
<feature type="domain" description="D-isomer specific 2-hydroxyacid dehydrogenase NAD-binding" evidence="4">
    <location>
        <begin position="2"/>
        <end position="139"/>
    </location>
</feature>
<accession>A0A382BLB9</accession>
<dbReference type="PANTHER" id="PTHR42789:SF1">
    <property type="entry name" value="D-ISOMER SPECIFIC 2-HYDROXYACID DEHYDROGENASE FAMILY PROTEIN (AFU_ORTHOLOGUE AFUA_6G10090)"/>
    <property type="match status" value="1"/>
</dbReference>
<dbReference type="InterPro" id="IPR036291">
    <property type="entry name" value="NAD(P)-bd_dom_sf"/>
</dbReference>